<keyword evidence="6" id="KW-0489">Methyltransferase</keyword>
<dbReference type="GO" id="GO:0008168">
    <property type="term" value="F:methyltransferase activity"/>
    <property type="evidence" value="ECO:0007669"/>
    <property type="project" value="UniProtKB-KW"/>
</dbReference>
<feature type="transmembrane region" description="Helical" evidence="5">
    <location>
        <begin position="7"/>
        <end position="28"/>
    </location>
</feature>
<dbReference type="Proteomes" id="UP000244090">
    <property type="component" value="Unassembled WGS sequence"/>
</dbReference>
<reference evidence="6 7" key="1">
    <citation type="submission" date="2018-04" db="EMBL/GenBank/DDBJ databases">
        <title>Genomic Encyclopedia of Archaeal and Bacterial Type Strains, Phase II (KMG-II): from individual species to whole genera.</title>
        <authorList>
            <person name="Goeker M."/>
        </authorList>
    </citation>
    <scope>NUCLEOTIDE SEQUENCE [LARGE SCALE GENOMIC DNA]</scope>
    <source>
        <strain evidence="6 7">DSM 25731</strain>
    </source>
</reference>
<dbReference type="OrthoDB" id="9809773at2"/>
<evidence type="ECO:0000313" key="6">
    <source>
        <dbReference type="EMBL" id="PTX59766.1"/>
    </source>
</evidence>
<comment type="caution">
    <text evidence="6">The sequence shown here is derived from an EMBL/GenBank/DDBJ whole genome shotgun (WGS) entry which is preliminary data.</text>
</comment>
<evidence type="ECO:0000256" key="3">
    <source>
        <dbReference type="ARBA" id="ARBA00022989"/>
    </source>
</evidence>
<keyword evidence="4 5" id="KW-0472">Membrane</keyword>
<dbReference type="PANTHER" id="PTHR43847:SF1">
    <property type="entry name" value="BLL3993 PROTEIN"/>
    <property type="match status" value="1"/>
</dbReference>
<dbReference type="RefSeq" id="WP_108115920.1">
    <property type="nucleotide sequence ID" value="NZ_QBKT01000008.1"/>
</dbReference>
<dbReference type="AlphaFoldDB" id="A0A2T6BUP5"/>
<evidence type="ECO:0000256" key="1">
    <source>
        <dbReference type="ARBA" id="ARBA00004127"/>
    </source>
</evidence>
<dbReference type="PANTHER" id="PTHR43847">
    <property type="entry name" value="BLL3993 PROTEIN"/>
    <property type="match status" value="1"/>
</dbReference>
<evidence type="ECO:0000256" key="5">
    <source>
        <dbReference type="SAM" id="Phobius"/>
    </source>
</evidence>
<comment type="subcellular location">
    <subcellularLocation>
        <location evidence="1">Endomembrane system</location>
        <topology evidence="1">Multi-pass membrane protein</topology>
    </subcellularLocation>
</comment>
<organism evidence="6 7">
    <name type="scientific">Kordia periserrulae</name>
    <dbReference type="NCBI Taxonomy" id="701523"/>
    <lineage>
        <taxon>Bacteria</taxon>
        <taxon>Pseudomonadati</taxon>
        <taxon>Bacteroidota</taxon>
        <taxon>Flavobacteriia</taxon>
        <taxon>Flavobacteriales</taxon>
        <taxon>Flavobacteriaceae</taxon>
        <taxon>Kordia</taxon>
    </lineage>
</organism>
<evidence type="ECO:0000313" key="7">
    <source>
        <dbReference type="Proteomes" id="UP000244090"/>
    </source>
</evidence>
<dbReference type="EMBL" id="QBKT01000008">
    <property type="protein sequence ID" value="PTX59766.1"/>
    <property type="molecule type" value="Genomic_DNA"/>
</dbReference>
<dbReference type="InterPro" id="IPR052527">
    <property type="entry name" value="Metal_cation-efflux_comp"/>
</dbReference>
<feature type="transmembrane region" description="Helical" evidence="5">
    <location>
        <begin position="106"/>
        <end position="124"/>
    </location>
</feature>
<dbReference type="Pfam" id="PF04191">
    <property type="entry name" value="PEMT"/>
    <property type="match status" value="1"/>
</dbReference>
<proteinExistence type="predicted"/>
<keyword evidence="2 5" id="KW-0812">Transmembrane</keyword>
<evidence type="ECO:0000256" key="2">
    <source>
        <dbReference type="ARBA" id="ARBA00022692"/>
    </source>
</evidence>
<dbReference type="InterPro" id="IPR007318">
    <property type="entry name" value="Phopholipid_MeTrfase"/>
</dbReference>
<protein>
    <submittedName>
        <fullName evidence="6">Protein-S-isoprenylcysteine O-methyltransferase Ste14</fullName>
    </submittedName>
</protein>
<evidence type="ECO:0000256" key="4">
    <source>
        <dbReference type="ARBA" id="ARBA00023136"/>
    </source>
</evidence>
<keyword evidence="7" id="KW-1185">Reference proteome</keyword>
<keyword evidence="6" id="KW-0808">Transferase</keyword>
<keyword evidence="3 5" id="KW-1133">Transmembrane helix</keyword>
<dbReference type="Gene3D" id="1.20.120.1630">
    <property type="match status" value="1"/>
</dbReference>
<dbReference type="GO" id="GO:0032259">
    <property type="term" value="P:methylation"/>
    <property type="evidence" value="ECO:0007669"/>
    <property type="project" value="UniProtKB-KW"/>
</dbReference>
<feature type="transmembrane region" description="Helical" evidence="5">
    <location>
        <begin position="34"/>
        <end position="56"/>
    </location>
</feature>
<sequence length="153" mass="17531">MKKTKSDYVYVGVQVLLFALYMIPVSALSFSNHIILSVLGMLLLVLGIVMGFISMLQLNTNLTPFPTPVSGSKLIEVGFYKYIRHPIYTSILMVLFGYGMHEASGYKLLVTLALLLLFFFKSTYEEQKLSIRFPKYVDYKKRTGRFFPKLFSN</sequence>
<accession>A0A2T6BUP5</accession>
<gene>
    <name evidence="6" type="ORF">C8N46_10876</name>
</gene>
<dbReference type="GO" id="GO:0012505">
    <property type="term" value="C:endomembrane system"/>
    <property type="evidence" value="ECO:0007669"/>
    <property type="project" value="UniProtKB-SubCell"/>
</dbReference>
<name>A0A2T6BUP5_9FLAO</name>